<dbReference type="GO" id="GO:0005634">
    <property type="term" value="C:nucleus"/>
    <property type="evidence" value="ECO:0007669"/>
    <property type="project" value="TreeGrafter"/>
</dbReference>
<evidence type="ECO:0000256" key="1">
    <source>
        <dbReference type="ARBA" id="ARBA00006485"/>
    </source>
</evidence>
<protein>
    <recommendedName>
        <fullName evidence="9">Protein kinase domain-containing protein</fullName>
    </recommendedName>
</protein>
<dbReference type="InterPro" id="IPR008271">
    <property type="entry name" value="Ser/Thr_kinase_AS"/>
</dbReference>
<evidence type="ECO:0000313" key="11">
    <source>
        <dbReference type="Proteomes" id="UP001054252"/>
    </source>
</evidence>
<dbReference type="PANTHER" id="PTHR24056">
    <property type="entry name" value="CELL DIVISION PROTEIN KINASE"/>
    <property type="match status" value="1"/>
</dbReference>
<dbReference type="FunFam" id="3.30.200.20:FF:000021">
    <property type="entry name" value="probable serine/threonine-protein kinase At1g54610"/>
    <property type="match status" value="1"/>
</dbReference>
<keyword evidence="3" id="KW-0808">Transferase</keyword>
<dbReference type="InterPro" id="IPR050108">
    <property type="entry name" value="CDK"/>
</dbReference>
<comment type="similarity">
    <text evidence="1">Belongs to the protein kinase superfamily. CMGC Ser/Thr protein kinase family. CDC2/CDKX subfamily.</text>
</comment>
<dbReference type="PANTHER" id="PTHR24056:SF397">
    <property type="entry name" value="OS11G0242500 PROTEIN"/>
    <property type="match status" value="1"/>
</dbReference>
<evidence type="ECO:0000256" key="8">
    <source>
        <dbReference type="SAM" id="MobiDB-lite"/>
    </source>
</evidence>
<keyword evidence="4 7" id="KW-0547">Nucleotide-binding</keyword>
<accession>A0AAV5KIN0</accession>
<evidence type="ECO:0000256" key="2">
    <source>
        <dbReference type="ARBA" id="ARBA00022527"/>
    </source>
</evidence>
<evidence type="ECO:0000256" key="3">
    <source>
        <dbReference type="ARBA" id="ARBA00022679"/>
    </source>
</evidence>
<sequence length="742" mass="81972">MGCICSKGTGANEHVESNHSKDRVLGRSSRKLSAPAARENIVVEADAGCNEATARLISNQHGNQNNCFAPASSSDEEEKKAMAVAVEKTKISPQLHRRHTMETGVKGGQGQSRMSRIGSAIPGERGAQVVAGWPSWLAAVAGEAINGWVPRKADSFEKLEKIGQGTYSSVYKARDLESNKIVALKKVRFANMDPESVRFMAREIIILRRLDHPNVMKLEGLITSRVSGSLYLVFKYMEHDLAGLAATPGVNFTQAQIKCYMQQLLRGLEHCHSRGILHRDIKGSNLLIDYNGNLKIGDFGLATFYRPTPKQPLTSRVVTLWYRPPELLLGATDYGVAVDLWSSGCILAELFAGKPIMPGRTEVEQLHKIFKLCGSPSEEYWRRSKLPHATIFKPSHPYRRCVAETFKDFPKSALALMDVLLAIQPEHRGTASLALQSEFFTTKPFPCAPSSLPKYPPSKEFDAKLREEEARRRKAAAGKGRGHESVRNASRESTAVPAPDANAELQASIQKQRRKADPTSVSEQYNPEEEAGSGFPMEPPKGTKVMHSHFGPSMHPSNYGSTWNMNTNEGQSIKASTRAFGSPRKPAEIRTQTSYINPGAAELSRFSHSVATSRGKSHFDTPKESGMTDECFSAGYNHLDNGGASENHELSHLLLDKPKNLHKKDEQSFKESTMGYVTKQTRIHYSGPLLPSGGNLEEMLKEHERQIQNAVRKSRLDKTKTKNSFDDKGQTEALLCYGTSGR</sequence>
<gene>
    <name evidence="10" type="ORF">SLEP1_g34083</name>
</gene>
<evidence type="ECO:0000256" key="7">
    <source>
        <dbReference type="PROSITE-ProRule" id="PRU10141"/>
    </source>
</evidence>
<dbReference type="SMART" id="SM00220">
    <property type="entry name" value="S_TKc"/>
    <property type="match status" value="1"/>
</dbReference>
<dbReference type="InterPro" id="IPR011009">
    <property type="entry name" value="Kinase-like_dom_sf"/>
</dbReference>
<dbReference type="PROSITE" id="PS00108">
    <property type="entry name" value="PROTEIN_KINASE_ST"/>
    <property type="match status" value="1"/>
</dbReference>
<dbReference type="AlphaFoldDB" id="A0AAV5KIN0"/>
<dbReference type="GO" id="GO:0005524">
    <property type="term" value="F:ATP binding"/>
    <property type="evidence" value="ECO:0007669"/>
    <property type="project" value="UniProtKB-UniRule"/>
</dbReference>
<feature type="binding site" evidence="7">
    <location>
        <position position="185"/>
    </location>
    <ligand>
        <name>ATP</name>
        <dbReference type="ChEBI" id="CHEBI:30616"/>
    </ligand>
</feature>
<dbReference type="FunFam" id="1.10.510.10:FF:000043">
    <property type="entry name" value="probable serine/threonine-protein kinase At1g54610"/>
    <property type="match status" value="1"/>
</dbReference>
<feature type="region of interest" description="Disordered" evidence="8">
    <location>
        <begin position="1"/>
        <end position="36"/>
    </location>
</feature>
<evidence type="ECO:0000256" key="4">
    <source>
        <dbReference type="ARBA" id="ARBA00022741"/>
    </source>
</evidence>
<dbReference type="InterPro" id="IPR017441">
    <property type="entry name" value="Protein_kinase_ATP_BS"/>
</dbReference>
<dbReference type="CDD" id="cd07840">
    <property type="entry name" value="STKc_CDK9_like"/>
    <property type="match status" value="1"/>
</dbReference>
<reference evidence="10 11" key="1">
    <citation type="journal article" date="2021" name="Commun. Biol.">
        <title>The genome of Shorea leprosula (Dipterocarpaceae) highlights the ecological relevance of drought in aseasonal tropical rainforests.</title>
        <authorList>
            <person name="Ng K.K.S."/>
            <person name="Kobayashi M.J."/>
            <person name="Fawcett J.A."/>
            <person name="Hatakeyama M."/>
            <person name="Paape T."/>
            <person name="Ng C.H."/>
            <person name="Ang C.C."/>
            <person name="Tnah L.H."/>
            <person name="Lee C.T."/>
            <person name="Nishiyama T."/>
            <person name="Sese J."/>
            <person name="O'Brien M.J."/>
            <person name="Copetti D."/>
            <person name="Mohd Noor M.I."/>
            <person name="Ong R.C."/>
            <person name="Putra M."/>
            <person name="Sireger I.Z."/>
            <person name="Indrioko S."/>
            <person name="Kosugi Y."/>
            <person name="Izuno A."/>
            <person name="Isagi Y."/>
            <person name="Lee S.L."/>
            <person name="Shimizu K.K."/>
        </authorList>
    </citation>
    <scope>NUCLEOTIDE SEQUENCE [LARGE SCALE GENOMIC DNA]</scope>
    <source>
        <strain evidence="10">214</strain>
    </source>
</reference>
<keyword evidence="11" id="KW-1185">Reference proteome</keyword>
<dbReference type="PROSITE" id="PS50011">
    <property type="entry name" value="PROTEIN_KINASE_DOM"/>
    <property type="match status" value="1"/>
</dbReference>
<comment type="caution">
    <text evidence="10">The sequence shown here is derived from an EMBL/GenBank/DDBJ whole genome shotgun (WGS) entry which is preliminary data.</text>
</comment>
<dbReference type="GO" id="GO:0000307">
    <property type="term" value="C:cyclin-dependent protein kinase holoenzyme complex"/>
    <property type="evidence" value="ECO:0007669"/>
    <property type="project" value="TreeGrafter"/>
</dbReference>
<evidence type="ECO:0000256" key="6">
    <source>
        <dbReference type="ARBA" id="ARBA00022840"/>
    </source>
</evidence>
<dbReference type="GO" id="GO:0032968">
    <property type="term" value="P:positive regulation of transcription elongation by RNA polymerase II"/>
    <property type="evidence" value="ECO:0007669"/>
    <property type="project" value="TreeGrafter"/>
</dbReference>
<name>A0AAV5KIN0_9ROSI</name>
<dbReference type="Proteomes" id="UP001054252">
    <property type="component" value="Unassembled WGS sequence"/>
</dbReference>
<feature type="compositionally biased region" description="Basic and acidic residues" evidence="8">
    <location>
        <begin position="481"/>
        <end position="490"/>
    </location>
</feature>
<dbReference type="Gene3D" id="3.30.200.20">
    <property type="entry name" value="Phosphorylase Kinase, domain 1"/>
    <property type="match status" value="1"/>
</dbReference>
<feature type="region of interest" description="Disordered" evidence="8">
    <location>
        <begin position="463"/>
        <end position="541"/>
    </location>
</feature>
<keyword evidence="6 7" id="KW-0067">ATP-binding</keyword>
<evidence type="ECO:0000259" key="9">
    <source>
        <dbReference type="PROSITE" id="PS50011"/>
    </source>
</evidence>
<feature type="compositionally biased region" description="Basic and acidic residues" evidence="8">
    <location>
        <begin position="13"/>
        <end position="25"/>
    </location>
</feature>
<organism evidence="10 11">
    <name type="scientific">Rubroshorea leprosula</name>
    <dbReference type="NCBI Taxonomy" id="152421"/>
    <lineage>
        <taxon>Eukaryota</taxon>
        <taxon>Viridiplantae</taxon>
        <taxon>Streptophyta</taxon>
        <taxon>Embryophyta</taxon>
        <taxon>Tracheophyta</taxon>
        <taxon>Spermatophyta</taxon>
        <taxon>Magnoliopsida</taxon>
        <taxon>eudicotyledons</taxon>
        <taxon>Gunneridae</taxon>
        <taxon>Pentapetalae</taxon>
        <taxon>rosids</taxon>
        <taxon>malvids</taxon>
        <taxon>Malvales</taxon>
        <taxon>Dipterocarpaceae</taxon>
        <taxon>Rubroshorea</taxon>
    </lineage>
</organism>
<dbReference type="Pfam" id="PF00069">
    <property type="entry name" value="Pkinase"/>
    <property type="match status" value="1"/>
</dbReference>
<evidence type="ECO:0000313" key="10">
    <source>
        <dbReference type="EMBL" id="GKV24471.1"/>
    </source>
</evidence>
<dbReference type="GO" id="GO:0008353">
    <property type="term" value="F:RNA polymerase II CTD heptapeptide repeat kinase activity"/>
    <property type="evidence" value="ECO:0007669"/>
    <property type="project" value="TreeGrafter"/>
</dbReference>
<dbReference type="PROSITE" id="PS00107">
    <property type="entry name" value="PROTEIN_KINASE_ATP"/>
    <property type="match status" value="1"/>
</dbReference>
<dbReference type="EMBL" id="BPVZ01000065">
    <property type="protein sequence ID" value="GKV24471.1"/>
    <property type="molecule type" value="Genomic_DNA"/>
</dbReference>
<dbReference type="SUPFAM" id="SSF56112">
    <property type="entry name" value="Protein kinase-like (PK-like)"/>
    <property type="match status" value="1"/>
</dbReference>
<keyword evidence="2" id="KW-0723">Serine/threonine-protein kinase</keyword>
<proteinExistence type="inferred from homology"/>
<feature type="domain" description="Protein kinase" evidence="9">
    <location>
        <begin position="156"/>
        <end position="440"/>
    </location>
</feature>
<evidence type="ECO:0000256" key="5">
    <source>
        <dbReference type="ARBA" id="ARBA00022777"/>
    </source>
</evidence>
<keyword evidence="5" id="KW-0418">Kinase</keyword>
<dbReference type="InterPro" id="IPR000719">
    <property type="entry name" value="Prot_kinase_dom"/>
</dbReference>
<dbReference type="Gene3D" id="1.10.510.10">
    <property type="entry name" value="Transferase(Phosphotransferase) domain 1"/>
    <property type="match status" value="1"/>
</dbReference>